<feature type="transmembrane region" description="Helical" evidence="1">
    <location>
        <begin position="6"/>
        <end position="25"/>
    </location>
</feature>
<name>A0A4V2PBI9_9NOCA</name>
<comment type="caution">
    <text evidence="2">The sequence shown here is derived from an EMBL/GenBank/DDBJ whole genome shotgun (WGS) entry which is preliminary data.</text>
</comment>
<gene>
    <name evidence="2" type="ORF">DFR71_3679</name>
</gene>
<organism evidence="2 3">
    <name type="scientific">Nocardia alba</name>
    <dbReference type="NCBI Taxonomy" id="225051"/>
    <lineage>
        <taxon>Bacteria</taxon>
        <taxon>Bacillati</taxon>
        <taxon>Actinomycetota</taxon>
        <taxon>Actinomycetes</taxon>
        <taxon>Mycobacteriales</taxon>
        <taxon>Nocardiaceae</taxon>
        <taxon>Nocardia</taxon>
    </lineage>
</organism>
<dbReference type="STRING" id="1210063.GCA_001612665_01338"/>
<reference evidence="2 3" key="1">
    <citation type="submission" date="2019-03" db="EMBL/GenBank/DDBJ databases">
        <title>Genomic Encyclopedia of Type Strains, Phase IV (KMG-IV): sequencing the most valuable type-strain genomes for metagenomic binning, comparative biology and taxonomic classification.</title>
        <authorList>
            <person name="Goeker M."/>
        </authorList>
    </citation>
    <scope>NUCLEOTIDE SEQUENCE [LARGE SCALE GENOMIC DNA]</scope>
    <source>
        <strain evidence="2 3">DSM 44684</strain>
    </source>
</reference>
<protein>
    <submittedName>
        <fullName evidence="2">Uncharacterized protein</fullName>
    </submittedName>
</protein>
<evidence type="ECO:0000313" key="2">
    <source>
        <dbReference type="EMBL" id="TCJ97635.1"/>
    </source>
</evidence>
<keyword evidence="3" id="KW-1185">Reference proteome</keyword>
<dbReference type="EMBL" id="SMFR01000002">
    <property type="protein sequence ID" value="TCJ97635.1"/>
    <property type="molecule type" value="Genomic_DNA"/>
</dbReference>
<accession>A0A4V2PBI9</accession>
<proteinExistence type="predicted"/>
<keyword evidence="1" id="KW-0472">Membrane</keyword>
<evidence type="ECO:0000256" key="1">
    <source>
        <dbReference type="SAM" id="Phobius"/>
    </source>
</evidence>
<dbReference type="AlphaFoldDB" id="A0A4V2PBI9"/>
<sequence length="32" mass="3740">MLLDIVRLLLAWGAVVLIIAFWYWIMSNIGTF</sequence>
<evidence type="ECO:0000313" key="3">
    <source>
        <dbReference type="Proteomes" id="UP000294856"/>
    </source>
</evidence>
<dbReference type="Proteomes" id="UP000294856">
    <property type="component" value="Unassembled WGS sequence"/>
</dbReference>
<keyword evidence="1" id="KW-1133">Transmembrane helix</keyword>
<keyword evidence="1" id="KW-0812">Transmembrane</keyword>